<gene>
    <name evidence="1" type="ORF">IAC43_04970</name>
</gene>
<feature type="non-terminal residue" evidence="1">
    <location>
        <position position="1"/>
    </location>
</feature>
<reference evidence="1" key="1">
    <citation type="submission" date="2020-10" db="EMBL/GenBank/DDBJ databases">
        <authorList>
            <person name="Gilroy R."/>
        </authorList>
    </citation>
    <scope>NUCLEOTIDE SEQUENCE</scope>
    <source>
        <strain evidence="1">ChiBcec7-5410</strain>
    </source>
</reference>
<dbReference type="Proteomes" id="UP000824160">
    <property type="component" value="Unassembled WGS sequence"/>
</dbReference>
<reference evidence="1" key="2">
    <citation type="journal article" date="2021" name="PeerJ">
        <title>Extensive microbial diversity within the chicken gut microbiome revealed by metagenomics and culture.</title>
        <authorList>
            <person name="Gilroy R."/>
            <person name="Ravi A."/>
            <person name="Getino M."/>
            <person name="Pursley I."/>
            <person name="Horton D.L."/>
            <person name="Alikhan N.F."/>
            <person name="Baker D."/>
            <person name="Gharbi K."/>
            <person name="Hall N."/>
            <person name="Watson M."/>
            <person name="Adriaenssens E.M."/>
            <person name="Foster-Nyarko E."/>
            <person name="Jarju S."/>
            <person name="Secka A."/>
            <person name="Antonio M."/>
            <person name="Oren A."/>
            <person name="Chaudhuri R.R."/>
            <person name="La Ragione R."/>
            <person name="Hildebrand F."/>
            <person name="Pallen M.J."/>
        </authorList>
    </citation>
    <scope>NUCLEOTIDE SEQUENCE</scope>
    <source>
        <strain evidence="1">ChiBcec7-5410</strain>
    </source>
</reference>
<sequence length="266" mass="30640">YTIYLTGELRVYDLKTGEDAFLGQMWDTPSADYNGPFWIDEDKIYCLSYTESGQPAVQVLSLEGTPERTIAFAHQTPFPFWVEDRTLYYAARLDNQESWQTFELNLDTGETSDLQIEGHCNILGEKDGRLAIAIRSEGYFFLDADGTMEPVEEGYSFAQVNDSAEYYWRHELMGSVLCRKQEDQMQDIAWFDNYCPDAVLEDGFLYIQRLSNLELYDIELVNAAQVPDDVLSEILEYRHTKMRDYTVSLAVSPDGILYLLDANIYS</sequence>
<organism evidence="1 2">
    <name type="scientific">Candidatus Faecivivens stercoripullorum</name>
    <dbReference type="NCBI Taxonomy" id="2840805"/>
    <lineage>
        <taxon>Bacteria</taxon>
        <taxon>Bacillati</taxon>
        <taxon>Bacillota</taxon>
        <taxon>Clostridia</taxon>
        <taxon>Eubacteriales</taxon>
        <taxon>Oscillospiraceae</taxon>
        <taxon>Oscillospiraceae incertae sedis</taxon>
        <taxon>Candidatus Faecivivens</taxon>
    </lineage>
</organism>
<accession>A0A9D1H6A6</accession>
<dbReference type="AlphaFoldDB" id="A0A9D1H6A6"/>
<comment type="caution">
    <text evidence="1">The sequence shown here is derived from an EMBL/GenBank/DDBJ whole genome shotgun (WGS) entry which is preliminary data.</text>
</comment>
<dbReference type="SUPFAM" id="SSF69304">
    <property type="entry name" value="Tricorn protease N-terminal domain"/>
    <property type="match status" value="1"/>
</dbReference>
<evidence type="ECO:0000313" key="1">
    <source>
        <dbReference type="EMBL" id="HIT94515.1"/>
    </source>
</evidence>
<proteinExistence type="predicted"/>
<dbReference type="EMBL" id="DVLW01000132">
    <property type="protein sequence ID" value="HIT94515.1"/>
    <property type="molecule type" value="Genomic_DNA"/>
</dbReference>
<protein>
    <submittedName>
        <fullName evidence="1">Uncharacterized protein</fullName>
    </submittedName>
</protein>
<name>A0A9D1H6A6_9FIRM</name>
<evidence type="ECO:0000313" key="2">
    <source>
        <dbReference type="Proteomes" id="UP000824160"/>
    </source>
</evidence>